<dbReference type="Proteomes" id="UP000320239">
    <property type="component" value="Unassembled WGS sequence"/>
</dbReference>
<dbReference type="AlphaFoldDB" id="A0A561WAX0"/>
<evidence type="ECO:0000256" key="1">
    <source>
        <dbReference type="SAM" id="MobiDB-lite"/>
    </source>
</evidence>
<organism evidence="2 3">
    <name type="scientific">Actinoplanes teichomyceticus</name>
    <dbReference type="NCBI Taxonomy" id="1867"/>
    <lineage>
        <taxon>Bacteria</taxon>
        <taxon>Bacillati</taxon>
        <taxon>Actinomycetota</taxon>
        <taxon>Actinomycetes</taxon>
        <taxon>Micromonosporales</taxon>
        <taxon>Micromonosporaceae</taxon>
        <taxon>Actinoplanes</taxon>
    </lineage>
</organism>
<proteinExistence type="predicted"/>
<keyword evidence="3" id="KW-1185">Reference proteome</keyword>
<protein>
    <submittedName>
        <fullName evidence="2">Uncharacterized protein</fullName>
    </submittedName>
</protein>
<dbReference type="RefSeq" id="WP_122979691.1">
    <property type="nucleotide sequence ID" value="NZ_BOMX01000113.1"/>
</dbReference>
<feature type="region of interest" description="Disordered" evidence="1">
    <location>
        <begin position="1"/>
        <end position="22"/>
    </location>
</feature>
<accession>A0A561WAX0</accession>
<evidence type="ECO:0000313" key="2">
    <source>
        <dbReference type="EMBL" id="TWG21010.1"/>
    </source>
</evidence>
<comment type="caution">
    <text evidence="2">The sequence shown here is derived from an EMBL/GenBank/DDBJ whole genome shotgun (WGS) entry which is preliminary data.</text>
</comment>
<name>A0A561WAX0_ACTTI</name>
<reference evidence="2 3" key="1">
    <citation type="submission" date="2019-06" db="EMBL/GenBank/DDBJ databases">
        <title>Sequencing the genomes of 1000 actinobacteria strains.</title>
        <authorList>
            <person name="Klenk H.-P."/>
        </authorList>
    </citation>
    <scope>NUCLEOTIDE SEQUENCE [LARGE SCALE GENOMIC DNA]</scope>
    <source>
        <strain evidence="2 3">DSM 43866</strain>
    </source>
</reference>
<sequence length="129" mass="13847">MTVTIQPDDTGEHRRPVGEDTRIIPAFDPHADLARRPDAEPTNQWMRRSFALADITTGELPLISIPADPESADPEPVSEEPAAPAGYAGRHRVRDAAPPPPEAAPEPVRRGLLLRALARVGINLAGGAR</sequence>
<gene>
    <name evidence="2" type="ORF">FHX34_103539</name>
</gene>
<dbReference type="EMBL" id="VIWY01000003">
    <property type="protein sequence ID" value="TWG21010.1"/>
    <property type="molecule type" value="Genomic_DNA"/>
</dbReference>
<evidence type="ECO:0000313" key="3">
    <source>
        <dbReference type="Proteomes" id="UP000320239"/>
    </source>
</evidence>
<feature type="compositionally biased region" description="Basic and acidic residues" evidence="1">
    <location>
        <begin position="10"/>
        <end position="22"/>
    </location>
</feature>
<feature type="region of interest" description="Disordered" evidence="1">
    <location>
        <begin position="63"/>
        <end position="107"/>
    </location>
</feature>